<evidence type="ECO:0000259" key="1">
    <source>
        <dbReference type="Pfam" id="PF06985"/>
    </source>
</evidence>
<evidence type="ECO:0000313" key="3">
    <source>
        <dbReference type="Proteomes" id="UP000193144"/>
    </source>
</evidence>
<dbReference type="EMBL" id="MCFA01000148">
    <property type="protein sequence ID" value="ORY03326.1"/>
    <property type="molecule type" value="Genomic_DNA"/>
</dbReference>
<organism evidence="2 3">
    <name type="scientific">Clohesyomyces aquaticus</name>
    <dbReference type="NCBI Taxonomy" id="1231657"/>
    <lineage>
        <taxon>Eukaryota</taxon>
        <taxon>Fungi</taxon>
        <taxon>Dikarya</taxon>
        <taxon>Ascomycota</taxon>
        <taxon>Pezizomycotina</taxon>
        <taxon>Dothideomycetes</taxon>
        <taxon>Pleosporomycetidae</taxon>
        <taxon>Pleosporales</taxon>
        <taxon>Lindgomycetaceae</taxon>
        <taxon>Clohesyomyces</taxon>
    </lineage>
</organism>
<dbReference type="Proteomes" id="UP000193144">
    <property type="component" value="Unassembled WGS sequence"/>
</dbReference>
<name>A0A1Y1YZG0_9PLEO</name>
<dbReference type="InterPro" id="IPR010730">
    <property type="entry name" value="HET"/>
</dbReference>
<dbReference type="OrthoDB" id="3486565at2759"/>
<gene>
    <name evidence="2" type="ORF">BCR34DRAFT_627349</name>
</gene>
<proteinExistence type="predicted"/>
<dbReference type="Pfam" id="PF06985">
    <property type="entry name" value="HET"/>
    <property type="match status" value="1"/>
</dbReference>
<dbReference type="PANTHER" id="PTHR33112:SF13">
    <property type="entry name" value="HETEROKARYON INCOMPATIBILITY DOMAIN-CONTAINING PROTEIN"/>
    <property type="match status" value="1"/>
</dbReference>
<dbReference type="PANTHER" id="PTHR33112">
    <property type="entry name" value="DOMAIN PROTEIN, PUTATIVE-RELATED"/>
    <property type="match status" value="1"/>
</dbReference>
<dbReference type="STRING" id="1231657.A0A1Y1YZG0"/>
<protein>
    <submittedName>
        <fullName evidence="2">Heterokaryon incompatibility protein-domain-containing protein</fullName>
    </submittedName>
</protein>
<dbReference type="AlphaFoldDB" id="A0A1Y1YZG0"/>
<sequence>MVLPNRVLELDGSPDHGIRVRLFESNGKHVRYVCLSYCWGLTGCALKTASQNLDAHKNGIPFSHLSRTFQDAVVFTQWLGIRYLWIDALCIIQDSKRDRELESSRMASIYEHSYLTLSAAKAFQERIISPRTLHFGDSELFWECRSVTRCECNLKGTAKRRTKGWFASSLPEPRKVSYESETAELVYSEHHLTFATHRLPAIFGLAKNMSNGIPLGRYMAGNWEHDKAALLWHVRGEPE</sequence>
<feature type="domain" description="Heterokaryon incompatibility" evidence="1">
    <location>
        <begin position="32"/>
        <end position="125"/>
    </location>
</feature>
<keyword evidence="3" id="KW-1185">Reference proteome</keyword>
<reference evidence="2 3" key="1">
    <citation type="submission" date="2016-07" db="EMBL/GenBank/DDBJ databases">
        <title>Pervasive Adenine N6-methylation of Active Genes in Fungi.</title>
        <authorList>
            <consortium name="DOE Joint Genome Institute"/>
            <person name="Mondo S.J."/>
            <person name="Dannebaum R.O."/>
            <person name="Kuo R.C."/>
            <person name="Labutti K."/>
            <person name="Haridas S."/>
            <person name="Kuo A."/>
            <person name="Salamov A."/>
            <person name="Ahrendt S.R."/>
            <person name="Lipzen A."/>
            <person name="Sullivan W."/>
            <person name="Andreopoulos W.B."/>
            <person name="Clum A."/>
            <person name="Lindquist E."/>
            <person name="Daum C."/>
            <person name="Ramamoorthy G.K."/>
            <person name="Gryganskyi A."/>
            <person name="Culley D."/>
            <person name="Magnuson J.K."/>
            <person name="James T.Y."/>
            <person name="O'Malley M.A."/>
            <person name="Stajich J.E."/>
            <person name="Spatafora J.W."/>
            <person name="Visel A."/>
            <person name="Grigoriev I.V."/>
        </authorList>
    </citation>
    <scope>NUCLEOTIDE SEQUENCE [LARGE SCALE GENOMIC DNA]</scope>
    <source>
        <strain evidence="2 3">CBS 115471</strain>
    </source>
</reference>
<evidence type="ECO:0000313" key="2">
    <source>
        <dbReference type="EMBL" id="ORY03326.1"/>
    </source>
</evidence>
<accession>A0A1Y1YZG0</accession>
<comment type="caution">
    <text evidence="2">The sequence shown here is derived from an EMBL/GenBank/DDBJ whole genome shotgun (WGS) entry which is preliminary data.</text>
</comment>